<reference evidence="1 2" key="1">
    <citation type="submission" date="2020-08" db="EMBL/GenBank/DDBJ databases">
        <title>A Genomic Blueprint of the Chicken Gut Microbiome.</title>
        <authorList>
            <person name="Gilroy R."/>
            <person name="Ravi A."/>
            <person name="Getino M."/>
            <person name="Pursley I."/>
            <person name="Horton D.L."/>
            <person name="Alikhan N.-F."/>
            <person name="Baker D."/>
            <person name="Gharbi K."/>
            <person name="Hall N."/>
            <person name="Watson M."/>
            <person name="Adriaenssens E.M."/>
            <person name="Foster-Nyarko E."/>
            <person name="Jarju S."/>
            <person name="Secka A."/>
            <person name="Antonio M."/>
            <person name="Oren A."/>
            <person name="Chaudhuri R."/>
            <person name="La Ragione R.M."/>
            <person name="Hildebrand F."/>
            <person name="Pallen M.J."/>
        </authorList>
    </citation>
    <scope>NUCLEOTIDE SEQUENCE [LARGE SCALE GENOMIC DNA]</scope>
    <source>
        <strain evidence="1 2">Sa3CUA2</strain>
    </source>
</reference>
<dbReference type="RefSeq" id="WP_191781933.1">
    <property type="nucleotide sequence ID" value="NZ_JACSQV010000005.1"/>
</dbReference>
<evidence type="ECO:0000313" key="2">
    <source>
        <dbReference type="Proteomes" id="UP000604241"/>
    </source>
</evidence>
<dbReference type="EMBL" id="JACSQV010000005">
    <property type="protein sequence ID" value="MBD7918096.1"/>
    <property type="molecule type" value="Genomic_DNA"/>
</dbReference>
<comment type="caution">
    <text evidence="1">The sequence shown here is derived from an EMBL/GenBank/DDBJ whole genome shotgun (WGS) entry which is preliminary data.</text>
</comment>
<gene>
    <name evidence="1" type="ORF">H9657_07370</name>
</gene>
<protein>
    <recommendedName>
        <fullName evidence="3">DUF1330 domain-containing protein</fullName>
    </recommendedName>
</protein>
<dbReference type="Gene3D" id="3.30.70.100">
    <property type="match status" value="1"/>
</dbReference>
<evidence type="ECO:0000313" key="1">
    <source>
        <dbReference type="EMBL" id="MBD7918096.1"/>
    </source>
</evidence>
<name>A0ABR8QCE3_9CELL</name>
<organism evidence="1 2">
    <name type="scientific">Cellulomonas avistercoris</name>
    <dbReference type="NCBI Taxonomy" id="2762242"/>
    <lineage>
        <taxon>Bacteria</taxon>
        <taxon>Bacillati</taxon>
        <taxon>Actinomycetota</taxon>
        <taxon>Actinomycetes</taxon>
        <taxon>Micrococcales</taxon>
        <taxon>Cellulomonadaceae</taxon>
        <taxon>Cellulomonas</taxon>
    </lineage>
</organism>
<proteinExistence type="predicted"/>
<evidence type="ECO:0008006" key="3">
    <source>
        <dbReference type="Google" id="ProtNLM"/>
    </source>
</evidence>
<keyword evidence="2" id="KW-1185">Reference proteome</keyword>
<sequence>MSELTLCCLLWAAPGHEDAMTHYEDTVLALVAGHGGQVLQRVVGDGADGHPHEVQVYRFADRAALDGYLADPRRVHLAAERDRVVARTEVFPVQLR</sequence>
<dbReference type="Proteomes" id="UP000604241">
    <property type="component" value="Unassembled WGS sequence"/>
</dbReference>
<accession>A0ABR8QCE3</accession>